<dbReference type="PATRIC" id="fig|1200352.3.peg.809"/>
<gene>
    <name evidence="2" type="ORF">A606_04005</name>
</gene>
<dbReference type="AlphaFoldDB" id="S4XFP7"/>
<dbReference type="PROSITE" id="PS51257">
    <property type="entry name" value="PROKAR_LIPOPROTEIN"/>
    <property type="match status" value="1"/>
</dbReference>
<name>S4XFP7_9CORY</name>
<dbReference type="EMBL" id="CP003696">
    <property type="protein sequence ID" value="AGP30450.1"/>
    <property type="molecule type" value="Genomic_DNA"/>
</dbReference>
<sequence length="220" mass="21307">MSHREHRTVRPSAAAVVLGAALLLTGCDSDGAGVEDAGSQGDDHVDTALSSSVQQGAPQPTTAAGTAAGIAATAASPVPTAPAVPAVADGATVTTTTGASAVAAGTYQVPLGDTTLLCDFAADPAATGYAWACEAPGHLGWDATDGGEANAVAYRPGGSPEVYAVLGNSGLTAGGSLSAGTVTTVGDRYQVDTTDADAVVITDTTTGTAVLLSTDGYTQL</sequence>
<dbReference type="KEGG" id="cter:A606_04005"/>
<dbReference type="OrthoDB" id="4405179at2"/>
<organism evidence="2 3">
    <name type="scientific">Corynebacterium terpenotabidum Y-11</name>
    <dbReference type="NCBI Taxonomy" id="1200352"/>
    <lineage>
        <taxon>Bacteria</taxon>
        <taxon>Bacillati</taxon>
        <taxon>Actinomycetota</taxon>
        <taxon>Actinomycetes</taxon>
        <taxon>Mycobacteriales</taxon>
        <taxon>Corynebacteriaceae</taxon>
        <taxon>Corynebacterium</taxon>
    </lineage>
</organism>
<dbReference type="eggNOG" id="ENOG5031Z2D">
    <property type="taxonomic scope" value="Bacteria"/>
</dbReference>
<keyword evidence="3" id="KW-1185">Reference proteome</keyword>
<accession>S4XFP7</accession>
<dbReference type="Proteomes" id="UP000014809">
    <property type="component" value="Chromosome"/>
</dbReference>
<proteinExistence type="predicted"/>
<protein>
    <submittedName>
        <fullName evidence="2">Uncharacterized protein</fullName>
    </submittedName>
</protein>
<evidence type="ECO:0000313" key="2">
    <source>
        <dbReference type="EMBL" id="AGP30450.1"/>
    </source>
</evidence>
<feature type="region of interest" description="Disordered" evidence="1">
    <location>
        <begin position="34"/>
        <end position="63"/>
    </location>
</feature>
<evidence type="ECO:0000256" key="1">
    <source>
        <dbReference type="SAM" id="MobiDB-lite"/>
    </source>
</evidence>
<dbReference type="RefSeq" id="WP_020440813.1">
    <property type="nucleotide sequence ID" value="NC_021663.1"/>
</dbReference>
<reference evidence="2 3" key="1">
    <citation type="submission" date="2012-06" db="EMBL/GenBank/DDBJ databases">
        <title>Complete genome sequence of Corynebacterium terpenotabidum Y-11 (=DSM 44721).</title>
        <authorList>
            <person name="Ruckert C."/>
            <person name="Albersmeier A."/>
            <person name="Al-Dilaimi A."/>
            <person name="Szczepanowski R."/>
            <person name="Kalinowski J."/>
        </authorList>
    </citation>
    <scope>NUCLEOTIDE SEQUENCE [LARGE SCALE GENOMIC DNA]</scope>
    <source>
        <strain evidence="2 3">Y-11</strain>
    </source>
</reference>
<feature type="compositionally biased region" description="Low complexity" evidence="1">
    <location>
        <begin position="54"/>
        <end position="63"/>
    </location>
</feature>
<evidence type="ECO:0000313" key="3">
    <source>
        <dbReference type="Proteomes" id="UP000014809"/>
    </source>
</evidence>
<dbReference type="HOGENOM" id="CLU_1254201_0_0_11"/>